<reference evidence="1" key="1">
    <citation type="submission" date="2018-05" db="EMBL/GenBank/DDBJ databases">
        <authorList>
            <person name="Lanie J.A."/>
            <person name="Ng W.-L."/>
            <person name="Kazmierczak K.M."/>
            <person name="Andrzejewski T.M."/>
            <person name="Davidsen T.M."/>
            <person name="Wayne K.J."/>
            <person name="Tettelin H."/>
            <person name="Glass J.I."/>
            <person name="Rusch D."/>
            <person name="Podicherti R."/>
            <person name="Tsui H.-C.T."/>
            <person name="Winkler M.E."/>
        </authorList>
    </citation>
    <scope>NUCLEOTIDE SEQUENCE</scope>
</reference>
<protein>
    <submittedName>
        <fullName evidence="1">Uncharacterized protein</fullName>
    </submittedName>
</protein>
<dbReference type="EMBL" id="UINC01145515">
    <property type="protein sequence ID" value="SVD35691.1"/>
    <property type="molecule type" value="Genomic_DNA"/>
</dbReference>
<organism evidence="1">
    <name type="scientific">marine metagenome</name>
    <dbReference type="NCBI Taxonomy" id="408172"/>
    <lineage>
        <taxon>unclassified sequences</taxon>
        <taxon>metagenomes</taxon>
        <taxon>ecological metagenomes</taxon>
    </lineage>
</organism>
<sequence>MKKGLILSLLLLISGSALAVLLIFGGKPSKLKAWWHEYSHDSDSLPWCPYNMLVKEASQIHLKEASRIVFADSNLFWKGEGATAGPELGQKGNVV</sequence>
<name>A0A382UPT4_9ZZZZ</name>
<proteinExistence type="predicted"/>
<gene>
    <name evidence="1" type="ORF">METZ01_LOCUS388545</name>
</gene>
<dbReference type="AlphaFoldDB" id="A0A382UPT4"/>
<evidence type="ECO:0000313" key="1">
    <source>
        <dbReference type="EMBL" id="SVD35691.1"/>
    </source>
</evidence>
<accession>A0A382UPT4</accession>
<feature type="non-terminal residue" evidence="1">
    <location>
        <position position="95"/>
    </location>
</feature>